<evidence type="ECO:0000313" key="4">
    <source>
        <dbReference type="Proteomes" id="UP001254832"/>
    </source>
</evidence>
<name>A0AAP5LS47_PAEAM</name>
<dbReference type="EMBL" id="JAVDTR010000010">
    <property type="protein sequence ID" value="MDR6725164.1"/>
    <property type="molecule type" value="Genomic_DNA"/>
</dbReference>
<proteinExistence type="predicted"/>
<dbReference type="Proteomes" id="UP001254832">
    <property type="component" value="Unassembled WGS sequence"/>
</dbReference>
<keyword evidence="2" id="KW-1133">Transmembrane helix</keyword>
<organism evidence="3 4">
    <name type="scientific">Paenibacillus amylolyticus</name>
    <dbReference type="NCBI Taxonomy" id="1451"/>
    <lineage>
        <taxon>Bacteria</taxon>
        <taxon>Bacillati</taxon>
        <taxon>Bacillota</taxon>
        <taxon>Bacilli</taxon>
        <taxon>Bacillales</taxon>
        <taxon>Paenibacillaceae</taxon>
        <taxon>Paenibacillus</taxon>
    </lineage>
</organism>
<evidence type="ECO:0000313" key="3">
    <source>
        <dbReference type="EMBL" id="MDR6725164.1"/>
    </source>
</evidence>
<dbReference type="RefSeq" id="WP_310142087.1">
    <property type="nucleotide sequence ID" value="NZ_JAVDTR010000010.1"/>
</dbReference>
<feature type="compositionally biased region" description="Low complexity" evidence="1">
    <location>
        <begin position="216"/>
        <end position="225"/>
    </location>
</feature>
<feature type="transmembrane region" description="Helical" evidence="2">
    <location>
        <begin position="37"/>
        <end position="54"/>
    </location>
</feature>
<evidence type="ECO:0000256" key="2">
    <source>
        <dbReference type="SAM" id="Phobius"/>
    </source>
</evidence>
<feature type="compositionally biased region" description="Polar residues" evidence="1">
    <location>
        <begin position="243"/>
        <end position="256"/>
    </location>
</feature>
<comment type="caution">
    <text evidence="3">The sequence shown here is derived from an EMBL/GenBank/DDBJ whole genome shotgun (WGS) entry which is preliminary data.</text>
</comment>
<dbReference type="AlphaFoldDB" id="A0AAP5LS47"/>
<protein>
    <submittedName>
        <fullName evidence="3">Stage III sporulation protein AF</fullName>
    </submittedName>
</protein>
<feature type="compositionally biased region" description="Basic and acidic residues" evidence="1">
    <location>
        <begin position="162"/>
        <end position="171"/>
    </location>
</feature>
<keyword evidence="2" id="KW-0812">Transmembrane</keyword>
<dbReference type="InterPro" id="IPR014245">
    <property type="entry name" value="Spore_III_AF"/>
</dbReference>
<feature type="transmembrane region" description="Helical" evidence="2">
    <location>
        <begin position="6"/>
        <end position="25"/>
    </location>
</feature>
<evidence type="ECO:0000256" key="1">
    <source>
        <dbReference type="SAM" id="MobiDB-lite"/>
    </source>
</evidence>
<reference evidence="3" key="1">
    <citation type="submission" date="2023-07" db="EMBL/GenBank/DDBJ databases">
        <title>Sorghum-associated microbial communities from plants grown in Nebraska, USA.</title>
        <authorList>
            <person name="Schachtman D."/>
        </authorList>
    </citation>
    <scope>NUCLEOTIDE SEQUENCE</scope>
    <source>
        <strain evidence="3">BE80</strain>
    </source>
</reference>
<gene>
    <name evidence="3" type="ORF">J2W91_003663</name>
</gene>
<keyword evidence="2" id="KW-0472">Membrane</keyword>
<dbReference type="Pfam" id="PF09581">
    <property type="entry name" value="Spore_III_AF"/>
    <property type="match status" value="1"/>
</dbReference>
<accession>A0AAP5LS47</accession>
<dbReference type="NCBIfam" id="TIGR02896">
    <property type="entry name" value="spore_III_AF"/>
    <property type="match status" value="1"/>
</dbReference>
<sequence>MGWLSNWLQELIMIVLLATFVDMLLPNRSMERYVKLVLSLLILLTLLSPITKLLKSDPVAELKRAMTAMESPSEGNATLEQILAQGKRLQLNEQEQSLTWTAKELAKVMKGQIEQSTGERVQSVEVRLLMDTVQPEFEASAPVHLPVIQSVMVEMSSQAEGTRIRDERNKAEAGSTSVFEVDDAQATVEPSSRQEPIQVGAIHIPSVQIKVRTDEQPPGSSPSEQSDGHEGSADSETEPGADSQETLTQPQGGDTSSRSKHAVQIISLLTEKWDIDASQVQVTEQKNAQAL</sequence>
<feature type="region of interest" description="Disordered" evidence="1">
    <location>
        <begin position="159"/>
        <end position="261"/>
    </location>
</feature>